<evidence type="ECO:0000256" key="10">
    <source>
        <dbReference type="ARBA" id="ARBA00034269"/>
    </source>
</evidence>
<comment type="function">
    <text evidence="11">Mediates influx of magnesium ions. Alternates between open and closed states. Activated by low cytoplasmic Mg(2+) levels. Inactive when cytoplasmic Mg(2+) levels are high.</text>
</comment>
<keyword evidence="8 12" id="KW-0406">Ion transport</keyword>
<dbReference type="PANTHER" id="PTHR46494">
    <property type="entry name" value="CORA FAMILY METAL ION TRANSPORTER (EUROFUNG)"/>
    <property type="match status" value="1"/>
</dbReference>
<evidence type="ECO:0000313" key="13">
    <source>
        <dbReference type="EMBL" id="EME35856.1"/>
    </source>
</evidence>
<evidence type="ECO:0000256" key="1">
    <source>
        <dbReference type="ARBA" id="ARBA00004651"/>
    </source>
</evidence>
<dbReference type="FunFam" id="1.20.58.340:FF:000004">
    <property type="entry name" value="Magnesium transport protein CorA"/>
    <property type="match status" value="1"/>
</dbReference>
<keyword evidence="6 12" id="KW-0460">Magnesium</keyword>
<sequence>MPLQHCAVYRDGRLLASPSSIREGARLLDDSPEHDGSFIWIALESPTREEFDQLQGRFALHDLAVEDSLQAHQRPKVERYGPDMFTVLRPAVYDDAQEQIRIGEIHVFLGTDYAVTVRYEPSEVLRRAARRLEDDPKLLARGPAAVHYTVVDQMVDDYFPVLQGVSADLDQIEDDLLAGEDRVSPRIYSLARQVTGFHRACEPLEDMLGQVARAERVRDDETLRHLLRDVSDHAVSVTRRVESLRAALNDAMQLDATLTAARQNDAAMQLNDQTKRISSWAAILVVPTLIAGIYGMNFDDMPELHWALGYPYSLGLMALCSLVLYLVFKHKDWL</sequence>
<dbReference type="InterPro" id="IPR045863">
    <property type="entry name" value="CorA_TM1_TM2"/>
</dbReference>
<dbReference type="GO" id="GO:0050897">
    <property type="term" value="F:cobalt ion binding"/>
    <property type="evidence" value="ECO:0007669"/>
    <property type="project" value="TreeGrafter"/>
</dbReference>
<reference evidence="13 14" key="1">
    <citation type="journal article" date="2014" name="Genome Announc.">
        <title>Draft Genome Sequence of Kocuria palustris PEL.</title>
        <authorList>
            <person name="Sharma G."/>
            <person name="Khatri I."/>
            <person name="Subramanian S."/>
        </authorList>
    </citation>
    <scope>NUCLEOTIDE SEQUENCE [LARGE SCALE GENOMIC DNA]</scope>
    <source>
        <strain evidence="13 14">PEL</strain>
    </source>
</reference>
<feature type="transmembrane region" description="Helical" evidence="12">
    <location>
        <begin position="308"/>
        <end position="328"/>
    </location>
</feature>
<dbReference type="InterPro" id="IPR045861">
    <property type="entry name" value="CorA_cytoplasmic_dom"/>
</dbReference>
<name>M2X9T0_9MICC</name>
<evidence type="ECO:0000256" key="6">
    <source>
        <dbReference type="ARBA" id="ARBA00022842"/>
    </source>
</evidence>
<evidence type="ECO:0000256" key="8">
    <source>
        <dbReference type="ARBA" id="ARBA00023065"/>
    </source>
</evidence>
<protein>
    <recommendedName>
        <fullName evidence="12">Magnesium transport protein CorA</fullName>
    </recommendedName>
</protein>
<organism evidence="13 14">
    <name type="scientific">Kocuria palustris PEL</name>
    <dbReference type="NCBI Taxonomy" id="1236550"/>
    <lineage>
        <taxon>Bacteria</taxon>
        <taxon>Bacillati</taxon>
        <taxon>Actinomycetota</taxon>
        <taxon>Actinomycetes</taxon>
        <taxon>Micrococcales</taxon>
        <taxon>Micrococcaceae</taxon>
        <taxon>Kocuria</taxon>
    </lineage>
</organism>
<dbReference type="Gene3D" id="1.20.58.340">
    <property type="entry name" value="Magnesium transport protein CorA, transmembrane region"/>
    <property type="match status" value="2"/>
</dbReference>
<dbReference type="SUPFAM" id="SSF144083">
    <property type="entry name" value="Magnesium transport protein CorA, transmembrane region"/>
    <property type="match status" value="1"/>
</dbReference>
<dbReference type="STRING" id="71999.KPaMU14_02760"/>
<dbReference type="AlphaFoldDB" id="M2X9T0"/>
<comment type="subcellular location">
    <subcellularLocation>
        <location evidence="1">Cell membrane</location>
        <topology evidence="1">Multi-pass membrane protein</topology>
    </subcellularLocation>
    <subcellularLocation>
        <location evidence="12">Membrane</location>
        <topology evidence="12">Multi-pass membrane protein</topology>
    </subcellularLocation>
</comment>
<evidence type="ECO:0000256" key="12">
    <source>
        <dbReference type="RuleBase" id="RU362010"/>
    </source>
</evidence>
<dbReference type="GO" id="GO:0005886">
    <property type="term" value="C:plasma membrane"/>
    <property type="evidence" value="ECO:0007669"/>
    <property type="project" value="UniProtKB-SubCell"/>
</dbReference>
<evidence type="ECO:0000256" key="4">
    <source>
        <dbReference type="ARBA" id="ARBA00022475"/>
    </source>
</evidence>
<evidence type="ECO:0000313" key="14">
    <source>
        <dbReference type="Proteomes" id="UP000009877"/>
    </source>
</evidence>
<keyword evidence="9 12" id="KW-0472">Membrane</keyword>
<evidence type="ECO:0000256" key="2">
    <source>
        <dbReference type="ARBA" id="ARBA00009765"/>
    </source>
</evidence>
<dbReference type="InterPro" id="IPR004488">
    <property type="entry name" value="Mg/Co-transport_prot_CorA"/>
</dbReference>
<gene>
    <name evidence="12" type="primary">corA</name>
    <name evidence="13" type="ORF">C884_01256</name>
</gene>
<dbReference type="PANTHER" id="PTHR46494:SF1">
    <property type="entry name" value="CORA FAMILY METAL ION TRANSPORTER (EUROFUNG)"/>
    <property type="match status" value="1"/>
</dbReference>
<dbReference type="EMBL" id="ANHZ02000020">
    <property type="protein sequence ID" value="EME35856.1"/>
    <property type="molecule type" value="Genomic_DNA"/>
</dbReference>
<dbReference type="Gene3D" id="3.30.460.20">
    <property type="entry name" value="CorA soluble domain-like"/>
    <property type="match status" value="1"/>
</dbReference>
<dbReference type="SUPFAM" id="SSF143865">
    <property type="entry name" value="CorA soluble domain-like"/>
    <property type="match status" value="1"/>
</dbReference>
<comment type="caution">
    <text evidence="13">The sequence shown here is derived from an EMBL/GenBank/DDBJ whole genome shotgun (WGS) entry which is preliminary data.</text>
</comment>
<accession>M2X9T0</accession>
<dbReference type="Pfam" id="PF01544">
    <property type="entry name" value="CorA"/>
    <property type="match status" value="1"/>
</dbReference>
<evidence type="ECO:0000256" key="7">
    <source>
        <dbReference type="ARBA" id="ARBA00022989"/>
    </source>
</evidence>
<keyword evidence="5 12" id="KW-0812">Transmembrane</keyword>
<keyword evidence="14" id="KW-1185">Reference proteome</keyword>
<evidence type="ECO:0000256" key="9">
    <source>
        <dbReference type="ARBA" id="ARBA00023136"/>
    </source>
</evidence>
<dbReference type="GO" id="GO:0000287">
    <property type="term" value="F:magnesium ion binding"/>
    <property type="evidence" value="ECO:0007669"/>
    <property type="project" value="TreeGrafter"/>
</dbReference>
<dbReference type="GO" id="GO:0015095">
    <property type="term" value="F:magnesium ion transmembrane transporter activity"/>
    <property type="evidence" value="ECO:0007669"/>
    <property type="project" value="UniProtKB-UniRule"/>
</dbReference>
<evidence type="ECO:0000256" key="11">
    <source>
        <dbReference type="ARBA" id="ARBA00045497"/>
    </source>
</evidence>
<dbReference type="GO" id="GO:0015087">
    <property type="term" value="F:cobalt ion transmembrane transporter activity"/>
    <property type="evidence" value="ECO:0007669"/>
    <property type="project" value="UniProtKB-UniRule"/>
</dbReference>
<keyword evidence="3 12" id="KW-0813">Transport</keyword>
<dbReference type="NCBIfam" id="TIGR00383">
    <property type="entry name" value="corA"/>
    <property type="match status" value="1"/>
</dbReference>
<evidence type="ECO:0000256" key="3">
    <source>
        <dbReference type="ARBA" id="ARBA00022448"/>
    </source>
</evidence>
<evidence type="ECO:0000256" key="5">
    <source>
        <dbReference type="ARBA" id="ARBA00022692"/>
    </source>
</evidence>
<keyword evidence="4 12" id="KW-1003">Cell membrane</keyword>
<feature type="transmembrane region" description="Helical" evidence="12">
    <location>
        <begin position="277"/>
        <end position="296"/>
    </location>
</feature>
<dbReference type="Proteomes" id="UP000009877">
    <property type="component" value="Unassembled WGS sequence"/>
</dbReference>
<proteinExistence type="inferred from homology"/>
<comment type="similarity">
    <text evidence="2 12">Belongs to the CorA metal ion transporter (MIT) (TC 1.A.35) family.</text>
</comment>
<dbReference type="RefSeq" id="WP_006215482.1">
    <property type="nucleotide sequence ID" value="NZ_ANHZ02000020.1"/>
</dbReference>
<comment type="catalytic activity">
    <reaction evidence="10">
        <text>Mg(2+)(in) = Mg(2+)(out)</text>
        <dbReference type="Rhea" id="RHEA:29827"/>
        <dbReference type="ChEBI" id="CHEBI:18420"/>
    </reaction>
</comment>
<dbReference type="InterPro" id="IPR002523">
    <property type="entry name" value="MgTranspt_CorA/ZnTranspt_ZntB"/>
</dbReference>
<keyword evidence="7 12" id="KW-1133">Transmembrane helix</keyword>
<dbReference type="CDD" id="cd12830">
    <property type="entry name" value="MtCorA-like"/>
    <property type="match status" value="1"/>
</dbReference>